<evidence type="ECO:0000256" key="2">
    <source>
        <dbReference type="SAM" id="MobiDB-lite"/>
    </source>
</evidence>
<protein>
    <submittedName>
        <fullName evidence="3">Leucine rich repeat containing 73</fullName>
    </submittedName>
</protein>
<dbReference type="SMART" id="SM00368">
    <property type="entry name" value="LRR_RI"/>
    <property type="match status" value="6"/>
</dbReference>
<evidence type="ECO:0000313" key="3">
    <source>
        <dbReference type="Ensembl" id="ENSEASP00005004402.2"/>
    </source>
</evidence>
<dbReference type="SUPFAM" id="SSF52047">
    <property type="entry name" value="RNI-like"/>
    <property type="match status" value="1"/>
</dbReference>
<dbReference type="AlphaFoldDB" id="A0A8C4L1J1"/>
<feature type="region of interest" description="Disordered" evidence="2">
    <location>
        <begin position="277"/>
        <end position="322"/>
    </location>
</feature>
<dbReference type="Proteomes" id="UP000694387">
    <property type="component" value="Chromosome 8"/>
</dbReference>
<proteinExistence type="predicted"/>
<dbReference type="InterPro" id="IPR052201">
    <property type="entry name" value="LRR-containing_regulator"/>
</dbReference>
<dbReference type="PANTHER" id="PTHR24111">
    <property type="entry name" value="LEUCINE-RICH REPEAT-CONTAINING PROTEIN 34"/>
    <property type="match status" value="1"/>
</dbReference>
<organism evidence="3 4">
    <name type="scientific">Equus asinus</name>
    <name type="common">Donkey</name>
    <name type="synonym">Equus africanus asinus</name>
    <dbReference type="NCBI Taxonomy" id="9793"/>
    <lineage>
        <taxon>Eukaryota</taxon>
        <taxon>Metazoa</taxon>
        <taxon>Chordata</taxon>
        <taxon>Craniata</taxon>
        <taxon>Vertebrata</taxon>
        <taxon>Euteleostomi</taxon>
        <taxon>Mammalia</taxon>
        <taxon>Eutheria</taxon>
        <taxon>Laurasiatheria</taxon>
        <taxon>Perissodactyla</taxon>
        <taxon>Equidae</taxon>
        <taxon>Equus</taxon>
    </lineage>
</organism>
<evidence type="ECO:0000313" key="4">
    <source>
        <dbReference type="Proteomes" id="UP000694387"/>
    </source>
</evidence>
<gene>
    <name evidence="3" type="primary">LRRC73</name>
</gene>
<feature type="compositionally biased region" description="Low complexity" evidence="2">
    <location>
        <begin position="307"/>
        <end position="318"/>
    </location>
</feature>
<keyword evidence="1" id="KW-0677">Repeat</keyword>
<evidence type="ECO:0000256" key="1">
    <source>
        <dbReference type="ARBA" id="ARBA00022737"/>
    </source>
</evidence>
<dbReference type="Ensembl" id="ENSEAST00005004823.2">
    <property type="protein sequence ID" value="ENSEASP00005004402.2"/>
    <property type="gene ID" value="ENSEASG00005003324.2"/>
</dbReference>
<dbReference type="Gene3D" id="3.80.10.10">
    <property type="entry name" value="Ribonuclease Inhibitor"/>
    <property type="match status" value="2"/>
</dbReference>
<name>A0A8C4L1J1_EQUAS</name>
<keyword evidence="4" id="KW-1185">Reference proteome</keyword>
<accession>A0A8C4L1J1</accession>
<dbReference type="InterPro" id="IPR032675">
    <property type="entry name" value="LRR_dom_sf"/>
</dbReference>
<sequence>MLPSSIQISGEPLSGAEVRDICRGLRDNAVRLLSLRGCRLCDRDFGRICRALAGATSLAQLNLNLGVVSSPSRIKQLAEALRTNRSIQSLFLHGSPLTDAGLALLNPALALHPALVALDLGDCMLGDEAINLICGLLPPDGAKSGEQGPAEGMNWYGLDEKLSAQGLKELTLSANPGITPKGWSRLAIAVAHSSQVRVLNLDYNPLGDHVAGMLAVAVASSRTLEVLDLEGTGLTNQSAQTLLDMVENYPTALRSLVLAENSISPELQQQICDLLSEGEEEEETAGGAGNTQERERGQESAVHQRGSSSWMCPSDPSSQMVLMTSGLGDSLLAETEM</sequence>
<dbReference type="GeneTree" id="ENSGT00390000003256"/>
<reference evidence="3 4" key="1">
    <citation type="journal article" date="2020" name="Nat. Commun.">
        <title>Donkey genomes provide new insights into domestication and selection for coat color.</title>
        <authorList>
            <person name="Wang"/>
            <person name="C."/>
            <person name="Li"/>
            <person name="H."/>
            <person name="Guo"/>
            <person name="Y."/>
            <person name="Huang"/>
            <person name="J."/>
            <person name="Sun"/>
            <person name="Y."/>
            <person name="Min"/>
            <person name="J."/>
            <person name="Wang"/>
            <person name="J."/>
            <person name="Fang"/>
            <person name="X."/>
            <person name="Zhao"/>
            <person name="Z."/>
            <person name="Wang"/>
            <person name="S."/>
            <person name="Zhang"/>
            <person name="Y."/>
            <person name="Liu"/>
            <person name="Q."/>
            <person name="Jiang"/>
            <person name="Q."/>
            <person name="Wang"/>
            <person name="X."/>
            <person name="Guo"/>
            <person name="Y."/>
            <person name="Yang"/>
            <person name="C."/>
            <person name="Wang"/>
            <person name="Y."/>
            <person name="Tian"/>
            <person name="F."/>
            <person name="Zhuang"/>
            <person name="G."/>
            <person name="Fan"/>
            <person name="Y."/>
            <person name="Gao"/>
            <person name="Q."/>
            <person name="Li"/>
            <person name="Y."/>
            <person name="Ju"/>
            <person name="Z."/>
            <person name="Li"/>
            <person name="J."/>
            <person name="Li"/>
            <person name="R."/>
            <person name="Hou"/>
            <person name="M."/>
            <person name="Yang"/>
            <person name="G."/>
            <person name="Liu"/>
            <person name="G."/>
            <person name="Liu"/>
            <person name="W."/>
            <person name="Guo"/>
            <person name="J."/>
            <person name="Pan"/>
            <person name="S."/>
            <person name="Fan"/>
            <person name="G."/>
            <person name="Zhang"/>
            <person name="W."/>
            <person name="Zhang"/>
            <person name="R."/>
            <person name="Yu"/>
            <person name="J."/>
            <person name="Zhang"/>
            <person name="X."/>
            <person name="Yin"/>
            <person name="Q."/>
            <person name="Ji"/>
            <person name="C."/>
            <person name="Jin"/>
            <person name="Y."/>
            <person name="Yue"/>
            <person name="G."/>
            <person name="Liu"/>
            <person name="M."/>
            <person name="Xu"/>
            <person name="J."/>
            <person name="Liu"/>
            <person name="S."/>
            <person name="Jordana"/>
            <person name="J."/>
            <person name="Noce"/>
            <person name="A."/>
            <person name="Amills"/>
            <person name="M."/>
            <person name="Wu"/>
            <person name="D.D."/>
            <person name="Li"/>
            <person name="S."/>
            <person name="Zhou"/>
            <person name="X. and Zhong"/>
            <person name="J."/>
        </authorList>
    </citation>
    <scope>NUCLEOTIDE SEQUENCE [LARGE SCALE GENOMIC DNA]</scope>
</reference>
<dbReference type="FunFam" id="3.80.10.10:FF:000231">
    <property type="entry name" value="Leucine-rich repeat-containing protein 73 isoform X1"/>
    <property type="match status" value="1"/>
</dbReference>
<reference evidence="3" key="2">
    <citation type="submission" date="2025-08" db="UniProtKB">
        <authorList>
            <consortium name="Ensembl"/>
        </authorList>
    </citation>
    <scope>IDENTIFICATION</scope>
</reference>
<dbReference type="PANTHER" id="PTHR24111:SF3">
    <property type="entry name" value="LEUCINE-RICH REPEAT-CONTAINING PROTEIN 73"/>
    <property type="match status" value="1"/>
</dbReference>
<reference evidence="3" key="3">
    <citation type="submission" date="2025-09" db="UniProtKB">
        <authorList>
            <consortium name="Ensembl"/>
        </authorList>
    </citation>
    <scope>IDENTIFICATION</scope>
</reference>